<evidence type="ECO:0000256" key="10">
    <source>
        <dbReference type="ARBA" id="ARBA00023136"/>
    </source>
</evidence>
<protein>
    <recommendedName>
        <fullName evidence="12">Mannosyltransferase</fullName>
        <ecNumber evidence="12">2.4.1.-</ecNumber>
    </recommendedName>
</protein>
<feature type="transmembrane region" description="Helical" evidence="12">
    <location>
        <begin position="91"/>
        <end position="113"/>
    </location>
</feature>
<comment type="pathway">
    <text evidence="2">Glycolipid biosynthesis; glycosylphosphatidylinositol-anchor biosynthesis.</text>
</comment>
<dbReference type="GO" id="GO:0005789">
    <property type="term" value="C:endoplasmic reticulum membrane"/>
    <property type="evidence" value="ECO:0007669"/>
    <property type="project" value="UniProtKB-SubCell"/>
</dbReference>
<evidence type="ECO:0000313" key="15">
    <source>
        <dbReference type="Proteomes" id="UP001217918"/>
    </source>
</evidence>
<evidence type="ECO:0000256" key="11">
    <source>
        <dbReference type="ARBA" id="ARBA00024708"/>
    </source>
</evidence>
<feature type="transmembrane region" description="Helical" evidence="12">
    <location>
        <begin position="241"/>
        <end position="259"/>
    </location>
</feature>
<evidence type="ECO:0000256" key="13">
    <source>
        <dbReference type="SAM" id="SignalP"/>
    </source>
</evidence>
<keyword evidence="7 12" id="KW-0812">Transmembrane</keyword>
<evidence type="ECO:0000256" key="1">
    <source>
        <dbReference type="ARBA" id="ARBA00004477"/>
    </source>
</evidence>
<feature type="transmembrane region" description="Helical" evidence="12">
    <location>
        <begin position="293"/>
        <end position="313"/>
    </location>
</feature>
<feature type="transmembrane region" description="Helical" evidence="12">
    <location>
        <begin position="400"/>
        <end position="419"/>
    </location>
</feature>
<keyword evidence="13" id="KW-0732">Signal</keyword>
<keyword evidence="15" id="KW-1185">Reference proteome</keyword>
<comment type="similarity">
    <text evidence="3">Belongs to the glycosyltransferase 22 family. PIGB subfamily.</text>
</comment>
<dbReference type="AlphaFoldDB" id="A0AAD9MEX5"/>
<dbReference type="EC" id="2.4.1.-" evidence="12"/>
<evidence type="ECO:0000256" key="5">
    <source>
        <dbReference type="ARBA" id="ARBA00022676"/>
    </source>
</evidence>
<comment type="subcellular location">
    <subcellularLocation>
        <location evidence="1 12">Endoplasmic reticulum membrane</location>
        <topology evidence="1 12">Multi-pass membrane protein</topology>
    </subcellularLocation>
</comment>
<dbReference type="PANTHER" id="PTHR22760">
    <property type="entry name" value="GLYCOSYLTRANSFERASE"/>
    <property type="match status" value="1"/>
</dbReference>
<sequence length="627" mass="70305">MQEHSGEIKDVLQLLLVFRFVNALCVRTFFQPDEYFQALEPAWNLAFGDGSGAWLTWEWQYQLRSSLHPALFAAVYWLADRMMEVTQFFPAAKAYFIGFMPTVVIQSVFAALADFYTWRLAVKIYGDHVNFHWGALWMTVLNPWQWFCSTRTFSNSLETTLTIVALYHWPWELVSDAKETRAKLLTQPSSLSSVRVSLLLAATAVILRPTNICIWWTVLLVSTTRMMLDGQSTLDRPSFAILVREMLLCGSIVVALSAISDRLYFGFWTFPPYNWLYFNVSQSLASFYGEMHWHYYGSQGVPLLTNTFLPFALAGLCRPSSLSQVISIQGANTLKTLSCVTLTLIATLSVIAHKEVRFIYPLLPLLHILAAPYFLSFFVEASSLPAHTGDSFGFRRGPRFAALVGLLVVNVLLAGYLTLAHQAAPLGVMRFLRLDFERVHPDAMAFGSSSTTITNTNRTATSADDELFVLFLTPCHSTPWRSHLVYPALRARALTCEPPLATAPGSPERAAYADETDRFFARDADGQFGARFLREELWPLAEGQGSADTRRRGGEKMPRYIVGFEPIEPVLVDFFHDGHGAGAVVPAGGALRRVWTGFNGFFNEDWKRQGRLVVWETGAYPGSAAPV</sequence>
<keyword evidence="5 12" id="KW-0328">Glycosyltransferase</keyword>
<keyword evidence="6" id="KW-0808">Transferase</keyword>
<evidence type="ECO:0000256" key="8">
    <source>
        <dbReference type="ARBA" id="ARBA00022824"/>
    </source>
</evidence>
<dbReference type="GO" id="GO:0000026">
    <property type="term" value="F:alpha-1,2-mannosyltransferase activity"/>
    <property type="evidence" value="ECO:0007669"/>
    <property type="project" value="TreeGrafter"/>
</dbReference>
<comment type="function">
    <text evidence="11">Mannosyltransferase involved in glycosylphosphatidylinositol-anchor biosynthesis. Transfers the third mannose to Man2-GlcN-acyl-PI during GPI precursor assembly.</text>
</comment>
<keyword evidence="9 12" id="KW-1133">Transmembrane helix</keyword>
<evidence type="ECO:0000256" key="4">
    <source>
        <dbReference type="ARBA" id="ARBA00022502"/>
    </source>
</evidence>
<gene>
    <name evidence="14" type="ORF">P8C59_006818</name>
</gene>
<keyword evidence="8 12" id="KW-0256">Endoplasmic reticulum</keyword>
<reference evidence="14" key="1">
    <citation type="journal article" date="2023" name="Mol. Plant Microbe Interact.">
        <title>Elucidating the Obligate Nature and Biological Capacity of an Invasive Fungal Corn Pathogen.</title>
        <authorList>
            <person name="MacCready J.S."/>
            <person name="Roggenkamp E.M."/>
            <person name="Gdanetz K."/>
            <person name="Chilvers M.I."/>
        </authorList>
    </citation>
    <scope>NUCLEOTIDE SEQUENCE</scope>
    <source>
        <strain evidence="14">PM02</strain>
    </source>
</reference>
<feature type="transmembrane region" description="Helical" evidence="12">
    <location>
        <begin position="358"/>
        <end position="379"/>
    </location>
</feature>
<dbReference type="PANTHER" id="PTHR22760:SF4">
    <property type="entry name" value="GPI MANNOSYLTRANSFERASE 3"/>
    <property type="match status" value="1"/>
</dbReference>
<comment type="caution">
    <text evidence="14">The sequence shown here is derived from an EMBL/GenBank/DDBJ whole genome shotgun (WGS) entry which is preliminary data.</text>
</comment>
<feature type="signal peptide" evidence="13">
    <location>
        <begin position="1"/>
        <end position="23"/>
    </location>
</feature>
<proteinExistence type="inferred from homology"/>
<dbReference type="Pfam" id="PF03901">
    <property type="entry name" value="Glyco_transf_22"/>
    <property type="match status" value="1"/>
</dbReference>
<dbReference type="EMBL" id="JAQQPM010000006">
    <property type="protein sequence ID" value="KAK2072465.1"/>
    <property type="molecule type" value="Genomic_DNA"/>
</dbReference>
<name>A0AAD9MEX5_9PEZI</name>
<evidence type="ECO:0000256" key="3">
    <source>
        <dbReference type="ARBA" id="ARBA00006065"/>
    </source>
</evidence>
<evidence type="ECO:0000256" key="9">
    <source>
        <dbReference type="ARBA" id="ARBA00022989"/>
    </source>
</evidence>
<dbReference type="GO" id="GO:0006506">
    <property type="term" value="P:GPI anchor biosynthetic process"/>
    <property type="evidence" value="ECO:0007669"/>
    <property type="project" value="UniProtKB-KW"/>
</dbReference>
<feature type="chain" id="PRO_5042013308" description="Mannosyltransferase" evidence="13">
    <location>
        <begin position="24"/>
        <end position="627"/>
    </location>
</feature>
<dbReference type="InterPro" id="IPR005599">
    <property type="entry name" value="GPI_mannosylTrfase"/>
</dbReference>
<feature type="transmembrane region" description="Helical" evidence="12">
    <location>
        <begin position="198"/>
        <end position="221"/>
    </location>
</feature>
<feature type="transmembrane region" description="Helical" evidence="12">
    <location>
        <begin position="334"/>
        <end position="352"/>
    </location>
</feature>
<evidence type="ECO:0000256" key="2">
    <source>
        <dbReference type="ARBA" id="ARBA00004687"/>
    </source>
</evidence>
<accession>A0AAD9MEX5</accession>
<keyword evidence="4" id="KW-0337">GPI-anchor biosynthesis</keyword>
<evidence type="ECO:0000256" key="7">
    <source>
        <dbReference type="ARBA" id="ARBA00022692"/>
    </source>
</evidence>
<evidence type="ECO:0000313" key="14">
    <source>
        <dbReference type="EMBL" id="KAK2072465.1"/>
    </source>
</evidence>
<evidence type="ECO:0000256" key="12">
    <source>
        <dbReference type="RuleBase" id="RU363075"/>
    </source>
</evidence>
<organism evidence="14 15">
    <name type="scientific">Phyllachora maydis</name>
    <dbReference type="NCBI Taxonomy" id="1825666"/>
    <lineage>
        <taxon>Eukaryota</taxon>
        <taxon>Fungi</taxon>
        <taxon>Dikarya</taxon>
        <taxon>Ascomycota</taxon>
        <taxon>Pezizomycotina</taxon>
        <taxon>Sordariomycetes</taxon>
        <taxon>Sordariomycetidae</taxon>
        <taxon>Phyllachorales</taxon>
        <taxon>Phyllachoraceae</taxon>
        <taxon>Phyllachora</taxon>
    </lineage>
</organism>
<dbReference type="Proteomes" id="UP001217918">
    <property type="component" value="Unassembled WGS sequence"/>
</dbReference>
<evidence type="ECO:0000256" key="6">
    <source>
        <dbReference type="ARBA" id="ARBA00022679"/>
    </source>
</evidence>
<keyword evidence="10 12" id="KW-0472">Membrane</keyword>